<accession>A0ACC0WNP9</accession>
<reference evidence="1 2" key="1">
    <citation type="journal article" date="2022" name="bioRxiv">
        <title>The genome of the oomycete Peronosclerospora sorghi, a cosmopolitan pathogen of maize and sorghum, is inflated with dispersed pseudogenes.</title>
        <authorList>
            <person name="Fletcher K."/>
            <person name="Martin F."/>
            <person name="Isakeit T."/>
            <person name="Cavanaugh K."/>
            <person name="Magill C."/>
            <person name="Michelmore R."/>
        </authorList>
    </citation>
    <scope>NUCLEOTIDE SEQUENCE [LARGE SCALE GENOMIC DNA]</scope>
    <source>
        <strain evidence="1">P6</strain>
    </source>
</reference>
<comment type="caution">
    <text evidence="1">The sequence shown here is derived from an EMBL/GenBank/DDBJ whole genome shotgun (WGS) entry which is preliminary data.</text>
</comment>
<evidence type="ECO:0000313" key="2">
    <source>
        <dbReference type="Proteomes" id="UP001163321"/>
    </source>
</evidence>
<dbReference type="Proteomes" id="UP001163321">
    <property type="component" value="Chromosome 10"/>
</dbReference>
<name>A0ACC0WNP9_9STRA</name>
<dbReference type="EMBL" id="CM047589">
    <property type="protein sequence ID" value="KAI9920207.1"/>
    <property type="molecule type" value="Genomic_DNA"/>
</dbReference>
<evidence type="ECO:0000313" key="1">
    <source>
        <dbReference type="EMBL" id="KAI9920207.1"/>
    </source>
</evidence>
<gene>
    <name evidence="1" type="ORF">PsorP6_015877</name>
</gene>
<organism evidence="1 2">
    <name type="scientific">Peronosclerospora sorghi</name>
    <dbReference type="NCBI Taxonomy" id="230839"/>
    <lineage>
        <taxon>Eukaryota</taxon>
        <taxon>Sar</taxon>
        <taxon>Stramenopiles</taxon>
        <taxon>Oomycota</taxon>
        <taxon>Peronosporomycetes</taxon>
        <taxon>Peronosporales</taxon>
        <taxon>Peronosporaceae</taxon>
        <taxon>Peronosclerospora</taxon>
    </lineage>
</organism>
<protein>
    <submittedName>
        <fullName evidence="1">Uncharacterized protein</fullName>
    </submittedName>
</protein>
<sequence>MKERETSESALRASGQDESRQSRQKQRFGQQRGRGRYRGQQGGRGSFRGRCFKCGAIGHRQADCRSGDKNEHVCFATTQTTSDWLVDSGATSHMTFCRDDFTTYEPLVTTLLFRGLVLYSFQALNGTKVTLTGVLHVPNLALRLISVPSFTDKGVTVVFRHKVCEISFRGEKLMEVARMGKLYATVEETANEAHDSRELMNAEEERETGLWHARLGHVASSRLESIVKVCDGVPKKP</sequence>
<proteinExistence type="predicted"/>
<keyword evidence="2" id="KW-1185">Reference proteome</keyword>